<dbReference type="EMBL" id="JAKWFO010000001">
    <property type="protein sequence ID" value="KAI9639142.1"/>
    <property type="molecule type" value="Genomic_DNA"/>
</dbReference>
<dbReference type="GeneID" id="77726972"/>
<evidence type="ECO:0000313" key="3">
    <source>
        <dbReference type="Proteomes" id="UP001164286"/>
    </source>
</evidence>
<comment type="caution">
    <text evidence="2">The sequence shown here is derived from an EMBL/GenBank/DDBJ whole genome shotgun (WGS) entry which is preliminary data.</text>
</comment>
<evidence type="ECO:0000313" key="2">
    <source>
        <dbReference type="EMBL" id="KAI9639142.1"/>
    </source>
</evidence>
<keyword evidence="3" id="KW-1185">Reference proteome</keyword>
<gene>
    <name evidence="2" type="ORF">MKK02DRAFT_29262</name>
</gene>
<evidence type="ECO:0000256" key="1">
    <source>
        <dbReference type="SAM" id="MobiDB-lite"/>
    </source>
</evidence>
<protein>
    <submittedName>
        <fullName evidence="2">Uncharacterized protein</fullName>
    </submittedName>
</protein>
<feature type="compositionally biased region" description="Basic and acidic residues" evidence="1">
    <location>
        <begin position="544"/>
        <end position="560"/>
    </location>
</feature>
<sequence length="596" mass="66101">MSGIETAYQSFPTLCGLLYLTAKPIPGWTASIEGQGYEMEKVFDLMGSHEGLKSLQRFRLSASMTAYPQDYQTLKSMLATEKDKEKVYTQLLSSPVFANNFFIHPDVLQESSFYTLPKIQESMQYLLTYFPGYEDYWLNLVKTEGFIKADKLLGLPKDTSITMMMSNRAYTDDYLSTVKAVTARSETYYSAEPFIKRLEFQKTFREKAQEGLSRAEVSTEMKKLKPFTDLTMDVKLPAWYRGMHRAGQVLCAESYSGGEDATWQSRKYKEKLEKKLKAIEEDNLRRGLPLEPEIEKLWADRHQQSDGGSASTASDPMAPSGTSGPKWQLPQNTAYTSLLPEVDASRVDMEAVDLDELLYTYGLVPEGTGVEPSGPSAYPEAPGAPLNADMNLEEYVPLGPGPAFDPRYRGLQCLKPPGSVSEAKRVAECLLLCAGLGPLLAAPRDSRYGSCRMVLTARSAWAGVLENERSFGERTRFQTNRHLLAPPAPILASPIPNTSPSPSPCRLLHPVAIPLAAIPPPPDRTGELIGDNDVGLSAEPNDSGLRHGGCEDEWEGRVRDAGSYSETEEREGEVSIGPYDETFRRSLSSPLWPCLD</sequence>
<dbReference type="AlphaFoldDB" id="A0AA38HFI6"/>
<reference evidence="2" key="1">
    <citation type="journal article" date="2022" name="G3 (Bethesda)">
        <title>High quality genome of the basidiomycete yeast Dioszegia hungarica PDD-24b-2 isolated from cloud water.</title>
        <authorList>
            <person name="Jarrige D."/>
            <person name="Haridas S."/>
            <person name="Bleykasten-Grosshans C."/>
            <person name="Joly M."/>
            <person name="Nadalig T."/>
            <person name="Sancelme M."/>
            <person name="Vuilleumier S."/>
            <person name="Grigoriev I.V."/>
            <person name="Amato P."/>
            <person name="Bringel F."/>
        </authorList>
    </citation>
    <scope>NUCLEOTIDE SEQUENCE</scope>
    <source>
        <strain evidence="2">PDD-24b-2</strain>
    </source>
</reference>
<dbReference type="RefSeq" id="XP_052948919.1">
    <property type="nucleotide sequence ID" value="XM_053087767.1"/>
</dbReference>
<name>A0AA38HFI6_9TREE</name>
<feature type="region of interest" description="Disordered" evidence="1">
    <location>
        <begin position="301"/>
        <end position="329"/>
    </location>
</feature>
<feature type="compositionally biased region" description="Polar residues" evidence="1">
    <location>
        <begin position="305"/>
        <end position="329"/>
    </location>
</feature>
<dbReference type="Proteomes" id="UP001164286">
    <property type="component" value="Unassembled WGS sequence"/>
</dbReference>
<organism evidence="2 3">
    <name type="scientific">Dioszegia hungarica</name>
    <dbReference type="NCBI Taxonomy" id="4972"/>
    <lineage>
        <taxon>Eukaryota</taxon>
        <taxon>Fungi</taxon>
        <taxon>Dikarya</taxon>
        <taxon>Basidiomycota</taxon>
        <taxon>Agaricomycotina</taxon>
        <taxon>Tremellomycetes</taxon>
        <taxon>Tremellales</taxon>
        <taxon>Bulleribasidiaceae</taxon>
        <taxon>Dioszegia</taxon>
    </lineage>
</organism>
<accession>A0AA38HFI6</accession>
<proteinExistence type="predicted"/>
<feature type="region of interest" description="Disordered" evidence="1">
    <location>
        <begin position="537"/>
        <end position="596"/>
    </location>
</feature>